<accession>A0A6B8M6U3</accession>
<dbReference type="InterPro" id="IPR007739">
    <property type="entry name" value="RgpF"/>
</dbReference>
<dbReference type="CDD" id="cd11579">
    <property type="entry name" value="Glyco_tran_WbsX"/>
    <property type="match status" value="1"/>
</dbReference>
<dbReference type="PANTHER" id="PTHR41244:SF1">
    <property type="entry name" value="GLYCOSYLTRANSFERASE"/>
    <property type="match status" value="1"/>
</dbReference>
<feature type="region of interest" description="Disordered" evidence="1">
    <location>
        <begin position="1"/>
        <end position="20"/>
    </location>
</feature>
<evidence type="ECO:0008006" key="4">
    <source>
        <dbReference type="Google" id="ProtNLM"/>
    </source>
</evidence>
<evidence type="ECO:0000313" key="3">
    <source>
        <dbReference type="Proteomes" id="UP000422569"/>
    </source>
</evidence>
<keyword evidence="3" id="KW-1185">Reference proteome</keyword>
<dbReference type="Proteomes" id="UP000422569">
    <property type="component" value="Chromosome"/>
</dbReference>
<dbReference type="Pfam" id="PF05045">
    <property type="entry name" value="RgpF"/>
    <property type="match status" value="1"/>
</dbReference>
<proteinExistence type="predicted"/>
<evidence type="ECO:0000313" key="2">
    <source>
        <dbReference type="EMBL" id="QGM97732.1"/>
    </source>
</evidence>
<dbReference type="PANTHER" id="PTHR41244">
    <property type="entry name" value="RHAMNAN SYNTHESIS F"/>
    <property type="match status" value="1"/>
</dbReference>
<dbReference type="AlphaFoldDB" id="A0A6B8M6U3"/>
<dbReference type="RefSeq" id="WP_016917789.1">
    <property type="nucleotide sequence ID" value="NZ_CP044331.1"/>
</dbReference>
<protein>
    <recommendedName>
        <fullName evidence="4">Lipopolysaccharide biosynthesis protein</fullName>
    </recommendedName>
</protein>
<dbReference type="Pfam" id="PF14307">
    <property type="entry name" value="Glyco_tran_WbsX"/>
    <property type="match status" value="1"/>
</dbReference>
<dbReference type="EMBL" id="CP044331">
    <property type="protein sequence ID" value="QGM97732.1"/>
    <property type="molecule type" value="Genomic_DNA"/>
</dbReference>
<sequence length="888" mass="100801">MVVTDTETTAAPITRDSESNGQKAQFPAKIKAVAGTDCYDLVETEIGGAFAYVSIGPDPQMILCDPETREHLQLPKGKYRFFFQARITKGRIYRPRLYLNMGEGFSEADDLCVFMRQVVPDVWCGDIYATRHIYTVRFDPSEAQVRFTLIRLAIEDWSPDHLTFGENFYKTLRASYRALPNFLIRRGPLAVAAELTARSLFGGTRKSVRDREIAQAIAEPQIEAPPNDARSADHNLEFRTEFYKEALSVSAGARDSNYAPLPIARTSVAEDNAHVLAFYLPQFHPFPENDEWWGRGFTEWTNVSKAVPQFKGHYQPRLPGELGFYDLRLSDVMARQFELARHFGVQGFCFHYYWFGGKRLLERPVETLLASKDESLNFPFCLCWANENWTRRWDGAEHEVLMKQDHSDEDHERVFDDLLRYFRDPRYIRIDGKPLVVVYRPLIVTNVEKMAEIWRRKAAEAGLPGIYLVATTAFGFSDPLSIGFDALVQFPPHAVSVPEITAEVELFNSDFQGCVYDYRETVDAYLEILDETLEREKKFAYFPGVMTAWDNVARKQSRGHVFHNASPREFHRWLSAANNFSRKYNDSAERLVFVNAWNEWGEGTYLEPDRKFGYAYLWAVAASRDLPLPHRKDLESIAANVARREPASDTALFTHIFYSDLIDELAEWVSTARRSRKLDVVVAMPETWSPKAAARLVELVDPTRLVIVKNCGRDVLPFLQSLRATKALNYKFGCKLHAKKSLHLASGGRWRRGLIEGLVSKEAVDSVFNAFENDPRVGLAAPRESFMSATEPSVIRDNRANMELLLERAGAADASFQDFVAGTMFWFRVAPLQEIAAMDMGEAAFGPELGAIDGTLAHAFERTFPTLLAIKGYTAFGYKNSGDAAAPY</sequence>
<dbReference type="InterPro" id="IPR032719">
    <property type="entry name" value="WbsX"/>
</dbReference>
<feature type="compositionally biased region" description="Polar residues" evidence="1">
    <location>
        <begin position="1"/>
        <end position="11"/>
    </location>
</feature>
<gene>
    <name evidence="2" type="ORF">F7D14_09795</name>
</gene>
<name>A0A6B8M6U3_9HYPH</name>
<evidence type="ECO:0000256" key="1">
    <source>
        <dbReference type="SAM" id="MobiDB-lite"/>
    </source>
</evidence>
<dbReference type="KEGG" id="mpar:F7D14_09795"/>
<organism evidence="2 3">
    <name type="scientific">Methylocystis parvus</name>
    <dbReference type="NCBI Taxonomy" id="134"/>
    <lineage>
        <taxon>Bacteria</taxon>
        <taxon>Pseudomonadati</taxon>
        <taxon>Pseudomonadota</taxon>
        <taxon>Alphaproteobacteria</taxon>
        <taxon>Hyphomicrobiales</taxon>
        <taxon>Methylocystaceae</taxon>
        <taxon>Methylocystis</taxon>
    </lineage>
</organism>
<dbReference type="Gene3D" id="3.20.20.80">
    <property type="entry name" value="Glycosidases"/>
    <property type="match status" value="1"/>
</dbReference>
<reference evidence="2 3" key="1">
    <citation type="submission" date="2019-09" db="EMBL/GenBank/DDBJ databases">
        <title>Isolation and complete genome sequencing of Methylocystis species.</title>
        <authorList>
            <person name="Rumah B.L."/>
            <person name="Stead C.E."/>
            <person name="Stevens B.C."/>
            <person name="Minton N.P."/>
            <person name="Grosse-Honebrink A."/>
            <person name="Zhang Y."/>
        </authorList>
    </citation>
    <scope>NUCLEOTIDE SEQUENCE [LARGE SCALE GENOMIC DNA]</scope>
    <source>
        <strain evidence="2 3">BRCS2</strain>
    </source>
</reference>